<reference evidence="2" key="1">
    <citation type="journal article" date="2020" name="mSystems">
        <title>Genome- and Community-Level Interaction Insights into Carbon Utilization and Element Cycling Functions of Hydrothermarchaeota in Hydrothermal Sediment.</title>
        <authorList>
            <person name="Zhou Z."/>
            <person name="Liu Y."/>
            <person name="Xu W."/>
            <person name="Pan J."/>
            <person name="Luo Z.H."/>
            <person name="Li M."/>
        </authorList>
    </citation>
    <scope>NUCLEOTIDE SEQUENCE [LARGE SCALE GENOMIC DNA]</scope>
    <source>
        <strain evidence="2">HyVt-28</strain>
    </source>
</reference>
<dbReference type="PANTHER" id="PTHR37170">
    <property type="entry name" value="GLUTAREDOXIN-RELATED"/>
    <property type="match status" value="1"/>
</dbReference>
<name>A0A7V0Q8A6_UNCW3</name>
<dbReference type="Proteomes" id="UP000886381">
    <property type="component" value="Unassembled WGS sequence"/>
</dbReference>
<sequence length="215" mass="24483">MAFLSEKDKQQIKEMLKDLKEPVKIINFTQTLECQYCRETGQILEEVAELSDKINLEILNFVETKEKAQEYGIEDRIPAIIIEGDKDYGIRYYGIPSGYEFGTLIEDIIMVSKRDSGLKSDTKEKLHQLTKPIHIQVFITPTCPYCPTAAVTAHKMAFESDLIKAEVVEAIEFPHLANKYGVYGVPKVVINETTSFEGALPEETFLEYVLKAHEK</sequence>
<proteinExistence type="predicted"/>
<evidence type="ECO:0000259" key="1">
    <source>
        <dbReference type="Pfam" id="PF13192"/>
    </source>
</evidence>
<dbReference type="InterPro" id="IPR011903">
    <property type="entry name" value="TON_0319-like"/>
</dbReference>
<dbReference type="InterPro" id="IPR036249">
    <property type="entry name" value="Thioredoxin-like_sf"/>
</dbReference>
<dbReference type="InterPro" id="IPR012336">
    <property type="entry name" value="Thioredoxin-like_fold"/>
</dbReference>
<evidence type="ECO:0000313" key="2">
    <source>
        <dbReference type="EMBL" id="HDL60491.1"/>
    </source>
</evidence>
<gene>
    <name evidence="2" type="ORF">ENH14_03440</name>
</gene>
<accession>A0A7V0Q8A6</accession>
<feature type="domain" description="Thioredoxin-like fold" evidence="1">
    <location>
        <begin position="134"/>
        <end position="210"/>
    </location>
</feature>
<dbReference type="SUPFAM" id="SSF52833">
    <property type="entry name" value="Thioredoxin-like"/>
    <property type="match status" value="2"/>
</dbReference>
<dbReference type="PROSITE" id="PS51354">
    <property type="entry name" value="GLUTAREDOXIN_2"/>
    <property type="match status" value="1"/>
</dbReference>
<dbReference type="Pfam" id="PF13192">
    <property type="entry name" value="Thioredoxin_3"/>
    <property type="match status" value="1"/>
</dbReference>
<protein>
    <submittedName>
        <fullName evidence="2">Glutaredoxin</fullName>
    </submittedName>
</protein>
<dbReference type="PANTHER" id="PTHR37170:SF1">
    <property type="entry name" value="GLUTAREDOXIN-LIKE PROTEIN"/>
    <property type="match status" value="1"/>
</dbReference>
<dbReference type="NCBIfam" id="TIGR02187">
    <property type="entry name" value="PDO_seleno_TRX"/>
    <property type="match status" value="1"/>
</dbReference>
<dbReference type="CDD" id="cd02973">
    <property type="entry name" value="TRX_GRX_like"/>
    <property type="match status" value="1"/>
</dbReference>
<dbReference type="Gene3D" id="3.40.30.10">
    <property type="entry name" value="Glutaredoxin"/>
    <property type="match status" value="2"/>
</dbReference>
<dbReference type="AlphaFoldDB" id="A0A7V0Q8A6"/>
<comment type="caution">
    <text evidence="2">The sequence shown here is derived from an EMBL/GenBank/DDBJ whole genome shotgun (WGS) entry which is preliminary data.</text>
</comment>
<dbReference type="CDD" id="cd02975">
    <property type="entry name" value="PfPDO_like_N"/>
    <property type="match status" value="1"/>
</dbReference>
<organism evidence="2">
    <name type="scientific">candidate division WOR-3 bacterium</name>
    <dbReference type="NCBI Taxonomy" id="2052148"/>
    <lineage>
        <taxon>Bacteria</taxon>
        <taxon>Bacteria division WOR-3</taxon>
    </lineage>
</organism>
<dbReference type="EMBL" id="DRDR01000148">
    <property type="protein sequence ID" value="HDL60491.1"/>
    <property type="molecule type" value="Genomic_DNA"/>
</dbReference>